<evidence type="ECO:0000313" key="2">
    <source>
        <dbReference type="EMBL" id="MBE9076538.1"/>
    </source>
</evidence>
<keyword evidence="3" id="KW-1185">Reference proteome</keyword>
<organism evidence="2 3">
    <name type="scientific">Vasconcelosia minhoensis LEGE 07310</name>
    <dbReference type="NCBI Taxonomy" id="915328"/>
    <lineage>
        <taxon>Bacteria</taxon>
        <taxon>Bacillati</taxon>
        <taxon>Cyanobacteriota</taxon>
        <taxon>Cyanophyceae</taxon>
        <taxon>Nodosilineales</taxon>
        <taxon>Cymatolegaceae</taxon>
        <taxon>Vasconcelosia</taxon>
        <taxon>Vasconcelosia minhoensis</taxon>
    </lineage>
</organism>
<dbReference type="Proteomes" id="UP000636505">
    <property type="component" value="Unassembled WGS sequence"/>
</dbReference>
<proteinExistence type="predicted"/>
<comment type="caution">
    <text evidence="2">The sequence shown here is derived from an EMBL/GenBank/DDBJ whole genome shotgun (WGS) entry which is preliminary data.</text>
</comment>
<feature type="region of interest" description="Disordered" evidence="1">
    <location>
        <begin position="1"/>
        <end position="35"/>
    </location>
</feature>
<reference evidence="2" key="1">
    <citation type="submission" date="2020-10" db="EMBL/GenBank/DDBJ databases">
        <authorList>
            <person name="Castelo-Branco R."/>
            <person name="Eusebio N."/>
            <person name="Adriana R."/>
            <person name="Vieira A."/>
            <person name="Brugerolle De Fraissinette N."/>
            <person name="Rezende De Castro R."/>
            <person name="Schneider M.P."/>
            <person name="Vasconcelos V."/>
            <person name="Leao P.N."/>
        </authorList>
    </citation>
    <scope>NUCLEOTIDE SEQUENCE</scope>
    <source>
        <strain evidence="2">LEGE 07310</strain>
    </source>
</reference>
<dbReference type="AlphaFoldDB" id="A0A8J7DBK6"/>
<name>A0A8J7DBK6_9CYAN</name>
<evidence type="ECO:0000256" key="1">
    <source>
        <dbReference type="SAM" id="MobiDB-lite"/>
    </source>
</evidence>
<dbReference type="InterPro" id="IPR010328">
    <property type="entry name" value="DUF928"/>
</dbReference>
<dbReference type="EMBL" id="JADEXG010000006">
    <property type="protein sequence ID" value="MBE9076538.1"/>
    <property type="molecule type" value="Genomic_DNA"/>
</dbReference>
<evidence type="ECO:0000313" key="3">
    <source>
        <dbReference type="Proteomes" id="UP000636505"/>
    </source>
</evidence>
<accession>A0A8J7DBK6</accession>
<gene>
    <name evidence="2" type="ORF">IQ241_04380</name>
</gene>
<protein>
    <submittedName>
        <fullName evidence="2">DUF928 domain-containing protein</fullName>
    </submittedName>
</protein>
<dbReference type="Pfam" id="PF06051">
    <property type="entry name" value="DUF928"/>
    <property type="match status" value="1"/>
</dbReference>
<dbReference type="RefSeq" id="WP_193905194.1">
    <property type="nucleotide sequence ID" value="NZ_JADEXG010000006.1"/>
</dbReference>
<sequence>MSTPSLAEMRSNDTVRQGLPGRRISGGSRAPRAGCVSQPNQRLIALIPRSNLGLTATAQPTFWFDLPALDTAKQVEFNLFNQAEEQIYSQALIATGEAGVASITLPETQQLAPGETYRWSFSIICNTESSAANLAVTGFVQRVELTPELTDQVAEMSLQARLDLYDQAGIWYDGLTALIGLRSSQPWNTAIDARWQTLLQSIGLEHTVSASLVNSLFESNENQFSTPPKQSRLTLADYAAR</sequence>